<reference evidence="13 14" key="1">
    <citation type="submission" date="2020-04" db="EMBL/GenBank/DDBJ databases">
        <title>Novel Paenibacillus strain UniB2 isolated from commercial digestive syrup.</title>
        <authorList>
            <person name="Thorat V."/>
            <person name="Kirdat K."/>
            <person name="Tiwarekar B."/>
            <person name="Yadav A."/>
        </authorList>
    </citation>
    <scope>NUCLEOTIDE SEQUENCE [LARGE SCALE GENOMIC DNA]</scope>
    <source>
        <strain evidence="13 14">UniB2</strain>
    </source>
</reference>
<dbReference type="InterPro" id="IPR003439">
    <property type="entry name" value="ABC_transporter-like_ATP-bd"/>
</dbReference>
<accession>A0A6H2GTK4</accession>
<gene>
    <name evidence="13" type="ORF">HGI30_03445</name>
</gene>
<evidence type="ECO:0000256" key="6">
    <source>
        <dbReference type="ARBA" id="ARBA00022840"/>
    </source>
</evidence>
<organism evidence="13 14">
    <name type="scientific">Paenibacillus albicereus</name>
    <dbReference type="NCBI Taxonomy" id="2726185"/>
    <lineage>
        <taxon>Bacteria</taxon>
        <taxon>Bacillati</taxon>
        <taxon>Bacillota</taxon>
        <taxon>Bacilli</taxon>
        <taxon>Bacillales</taxon>
        <taxon>Paenibacillaceae</taxon>
        <taxon>Paenibacillus</taxon>
    </lineage>
</organism>
<feature type="transmembrane region" description="Helical" evidence="10">
    <location>
        <begin position="60"/>
        <end position="80"/>
    </location>
</feature>
<keyword evidence="8 10" id="KW-0472">Membrane</keyword>
<keyword evidence="6 13" id="KW-0067">ATP-binding</keyword>
<dbReference type="Gene3D" id="3.40.50.300">
    <property type="entry name" value="P-loop containing nucleotide triphosphate hydrolases"/>
    <property type="match status" value="1"/>
</dbReference>
<evidence type="ECO:0000256" key="4">
    <source>
        <dbReference type="ARBA" id="ARBA00022692"/>
    </source>
</evidence>
<feature type="compositionally biased region" description="Gly residues" evidence="9">
    <location>
        <begin position="24"/>
        <end position="38"/>
    </location>
</feature>
<keyword evidence="2" id="KW-0813">Transport</keyword>
<dbReference type="InterPro" id="IPR039421">
    <property type="entry name" value="Type_1_exporter"/>
</dbReference>
<evidence type="ECO:0000313" key="14">
    <source>
        <dbReference type="Proteomes" id="UP000502136"/>
    </source>
</evidence>
<dbReference type="SUPFAM" id="SSF90123">
    <property type="entry name" value="ABC transporter transmembrane region"/>
    <property type="match status" value="1"/>
</dbReference>
<evidence type="ECO:0000256" key="9">
    <source>
        <dbReference type="SAM" id="MobiDB-lite"/>
    </source>
</evidence>
<evidence type="ECO:0000256" key="2">
    <source>
        <dbReference type="ARBA" id="ARBA00022448"/>
    </source>
</evidence>
<dbReference type="PROSITE" id="PS00211">
    <property type="entry name" value="ABC_TRANSPORTER_1"/>
    <property type="match status" value="1"/>
</dbReference>
<dbReference type="CDD" id="cd03254">
    <property type="entry name" value="ABCC_Glucan_exporter_like"/>
    <property type="match status" value="1"/>
</dbReference>
<dbReference type="CDD" id="cd18547">
    <property type="entry name" value="ABC_6TM_Tm288_like"/>
    <property type="match status" value="1"/>
</dbReference>
<dbReference type="KEGG" id="palr:HGI30_03445"/>
<evidence type="ECO:0000256" key="3">
    <source>
        <dbReference type="ARBA" id="ARBA00022475"/>
    </source>
</evidence>
<dbReference type="PANTHER" id="PTHR43394">
    <property type="entry name" value="ATP-DEPENDENT PERMEASE MDL1, MITOCHONDRIAL"/>
    <property type="match status" value="1"/>
</dbReference>
<dbReference type="GO" id="GO:0005886">
    <property type="term" value="C:plasma membrane"/>
    <property type="evidence" value="ECO:0007669"/>
    <property type="project" value="UniProtKB-SubCell"/>
</dbReference>
<evidence type="ECO:0000259" key="12">
    <source>
        <dbReference type="PROSITE" id="PS50929"/>
    </source>
</evidence>
<dbReference type="InterPro" id="IPR017871">
    <property type="entry name" value="ABC_transporter-like_CS"/>
</dbReference>
<dbReference type="FunFam" id="1.20.1560.10:FF:000011">
    <property type="entry name" value="Multidrug ABC transporter ATP-binding protein"/>
    <property type="match status" value="1"/>
</dbReference>
<feature type="domain" description="ABC transmembrane type-1" evidence="12">
    <location>
        <begin position="65"/>
        <end position="351"/>
    </location>
</feature>
<evidence type="ECO:0000256" key="5">
    <source>
        <dbReference type="ARBA" id="ARBA00022741"/>
    </source>
</evidence>
<dbReference type="GO" id="GO:0016887">
    <property type="term" value="F:ATP hydrolysis activity"/>
    <property type="evidence" value="ECO:0007669"/>
    <property type="project" value="InterPro"/>
</dbReference>
<feature type="transmembrane region" description="Helical" evidence="10">
    <location>
        <begin position="209"/>
        <end position="227"/>
    </location>
</feature>
<evidence type="ECO:0000256" key="7">
    <source>
        <dbReference type="ARBA" id="ARBA00022989"/>
    </source>
</evidence>
<keyword evidence="4 10" id="KW-0812">Transmembrane</keyword>
<dbReference type="PROSITE" id="PS50929">
    <property type="entry name" value="ABC_TM1F"/>
    <property type="match status" value="1"/>
</dbReference>
<dbReference type="InterPro" id="IPR036640">
    <property type="entry name" value="ABC1_TM_sf"/>
</dbReference>
<keyword evidence="5" id="KW-0547">Nucleotide-binding</keyword>
<protein>
    <submittedName>
        <fullName evidence="13">ABC transporter ATP-binding protein</fullName>
    </submittedName>
</protein>
<dbReference type="Pfam" id="PF00664">
    <property type="entry name" value="ABC_membrane"/>
    <property type="match status" value="1"/>
</dbReference>
<sequence length="624" mass="67891">MAQSNQPYKNDEGRQGAAPRRGHPGGGPMGGPMGGGMAPGDKAKDFRATLRKLAAYCRKYMPIIVLSLVLALAGSALNVIGPDLLRDITDKIQEGIRGTIDIDAINRIVLLLAALYGAGLIFNYAQGFIMATVTQRITNKMRTEISAKINRMPLRYFDSTSYGNVLSRVTNDIDMIGQTLNNSLGMLVSSVALFVGALVMMVYTNWILALTAVVSTILGFALMSVIMKHSQRYFVAQQEVLGRLNGHIEETYSGHAVVKAYNAEDEAKAAFHDLNGKLYGSAWKSQFMSGLMMPIMGFVGNLGYVAICVVGAMLVTSDSISIGTIVAFMIYIRLFTQPLGQIAQAATNLQAAAAAGERVFEFLEEEELADEGGKTAKLANVKGDVEFRHVRFGYAADKDVIKDFSMKAEAGQKIAIVGPTGAGKTTLVNLLMRFYELNGGEILVDGMPIDRMTREDVHSLFSMVLQDTWLFEGTIRDNIAFSRPDVTDAQIEEACRAVGLDHFIRTLPEGYGTVLGDRASLSAGQKQLLTIARAMIDDAPLLILDEATSSVDTRTELLIQRAMDRLSAGKTSFVIAHRLSTIKNADRILVMKDGDILETGTHDELLARGGFYAELYNSQFEQVS</sequence>
<feature type="transmembrane region" description="Helical" evidence="10">
    <location>
        <begin position="291"/>
        <end position="314"/>
    </location>
</feature>
<keyword evidence="3" id="KW-1003">Cell membrane</keyword>
<evidence type="ECO:0000256" key="1">
    <source>
        <dbReference type="ARBA" id="ARBA00004651"/>
    </source>
</evidence>
<dbReference type="GO" id="GO:0005524">
    <property type="term" value="F:ATP binding"/>
    <property type="evidence" value="ECO:0007669"/>
    <property type="project" value="UniProtKB-KW"/>
</dbReference>
<evidence type="ECO:0000313" key="13">
    <source>
        <dbReference type="EMBL" id="QJC50722.1"/>
    </source>
</evidence>
<feature type="region of interest" description="Disordered" evidence="9">
    <location>
        <begin position="1"/>
        <end position="38"/>
    </location>
</feature>
<name>A0A6H2GTK4_9BACL</name>
<comment type="subcellular location">
    <subcellularLocation>
        <location evidence="1">Cell membrane</location>
        <topology evidence="1">Multi-pass membrane protein</topology>
    </subcellularLocation>
</comment>
<feature type="domain" description="ABC transporter" evidence="11">
    <location>
        <begin position="385"/>
        <end position="618"/>
    </location>
</feature>
<dbReference type="InterPro" id="IPR011527">
    <property type="entry name" value="ABC1_TM_dom"/>
</dbReference>
<dbReference type="EMBL" id="CP051428">
    <property type="protein sequence ID" value="QJC50722.1"/>
    <property type="molecule type" value="Genomic_DNA"/>
</dbReference>
<evidence type="ECO:0000256" key="10">
    <source>
        <dbReference type="SAM" id="Phobius"/>
    </source>
</evidence>
<feature type="transmembrane region" description="Helical" evidence="10">
    <location>
        <begin position="108"/>
        <end position="133"/>
    </location>
</feature>
<dbReference type="PANTHER" id="PTHR43394:SF1">
    <property type="entry name" value="ATP-BINDING CASSETTE SUB-FAMILY B MEMBER 10, MITOCHONDRIAL"/>
    <property type="match status" value="1"/>
</dbReference>
<keyword evidence="7 10" id="KW-1133">Transmembrane helix</keyword>
<evidence type="ECO:0000256" key="8">
    <source>
        <dbReference type="ARBA" id="ARBA00023136"/>
    </source>
</evidence>
<dbReference type="Pfam" id="PF00005">
    <property type="entry name" value="ABC_tran"/>
    <property type="match status" value="1"/>
</dbReference>
<dbReference type="Proteomes" id="UP000502136">
    <property type="component" value="Chromosome"/>
</dbReference>
<dbReference type="PROSITE" id="PS50893">
    <property type="entry name" value="ABC_TRANSPORTER_2"/>
    <property type="match status" value="1"/>
</dbReference>
<feature type="transmembrane region" description="Helical" evidence="10">
    <location>
        <begin position="184"/>
        <end position="203"/>
    </location>
</feature>
<dbReference type="FunFam" id="3.40.50.300:FF:000287">
    <property type="entry name" value="Multidrug ABC transporter ATP-binding protein"/>
    <property type="match status" value="1"/>
</dbReference>
<proteinExistence type="predicted"/>
<dbReference type="GO" id="GO:0015421">
    <property type="term" value="F:ABC-type oligopeptide transporter activity"/>
    <property type="evidence" value="ECO:0007669"/>
    <property type="project" value="TreeGrafter"/>
</dbReference>
<evidence type="ECO:0000259" key="11">
    <source>
        <dbReference type="PROSITE" id="PS50893"/>
    </source>
</evidence>
<dbReference type="InterPro" id="IPR003593">
    <property type="entry name" value="AAA+_ATPase"/>
</dbReference>
<dbReference type="SUPFAM" id="SSF52540">
    <property type="entry name" value="P-loop containing nucleoside triphosphate hydrolases"/>
    <property type="match status" value="1"/>
</dbReference>
<dbReference type="AlphaFoldDB" id="A0A6H2GTK4"/>
<dbReference type="Gene3D" id="1.20.1560.10">
    <property type="entry name" value="ABC transporter type 1, transmembrane domain"/>
    <property type="match status" value="1"/>
</dbReference>
<keyword evidence="14" id="KW-1185">Reference proteome</keyword>
<dbReference type="SMART" id="SM00382">
    <property type="entry name" value="AAA"/>
    <property type="match status" value="1"/>
</dbReference>
<dbReference type="InterPro" id="IPR027417">
    <property type="entry name" value="P-loop_NTPase"/>
</dbReference>